<evidence type="ECO:0000256" key="1">
    <source>
        <dbReference type="SAM" id="Coils"/>
    </source>
</evidence>
<reference evidence="3" key="1">
    <citation type="journal article" date="2021" name="PeerJ">
        <title>Extensive microbial diversity within the chicken gut microbiome revealed by metagenomics and culture.</title>
        <authorList>
            <person name="Gilroy R."/>
            <person name="Ravi A."/>
            <person name="Getino M."/>
            <person name="Pursley I."/>
            <person name="Horton D.L."/>
            <person name="Alikhan N.F."/>
            <person name="Baker D."/>
            <person name="Gharbi K."/>
            <person name="Hall N."/>
            <person name="Watson M."/>
            <person name="Adriaenssens E.M."/>
            <person name="Foster-Nyarko E."/>
            <person name="Jarju S."/>
            <person name="Secka A."/>
            <person name="Antonio M."/>
            <person name="Oren A."/>
            <person name="Chaudhuri R.R."/>
            <person name="La Ragione R."/>
            <person name="Hildebrand F."/>
            <person name="Pallen M.J."/>
        </authorList>
    </citation>
    <scope>NUCLEOTIDE SEQUENCE</scope>
    <source>
        <strain evidence="3">B5-657</strain>
    </source>
</reference>
<accession>A0A9E2KCG7</accession>
<dbReference type="EMBL" id="JAHLFQ010000121">
    <property type="protein sequence ID" value="MBU3804187.1"/>
    <property type="molecule type" value="Genomic_DNA"/>
</dbReference>
<keyword evidence="2" id="KW-0472">Membrane</keyword>
<reference evidence="3" key="2">
    <citation type="submission" date="2021-04" db="EMBL/GenBank/DDBJ databases">
        <authorList>
            <person name="Gilroy R."/>
        </authorList>
    </citation>
    <scope>NUCLEOTIDE SEQUENCE</scope>
    <source>
        <strain evidence="3">B5-657</strain>
    </source>
</reference>
<comment type="caution">
    <text evidence="3">The sequence shown here is derived from an EMBL/GenBank/DDBJ whole genome shotgun (WGS) entry which is preliminary data.</text>
</comment>
<gene>
    <name evidence="3" type="ORF">H9872_05485</name>
</gene>
<keyword evidence="2" id="KW-0812">Transmembrane</keyword>
<feature type="coiled-coil region" evidence="1">
    <location>
        <begin position="52"/>
        <end position="86"/>
    </location>
</feature>
<name>A0A9E2KCG7_9FIRM</name>
<keyword evidence="2" id="KW-1133">Transmembrane helix</keyword>
<proteinExistence type="predicted"/>
<keyword evidence="1" id="KW-0175">Coiled coil</keyword>
<evidence type="ECO:0000313" key="4">
    <source>
        <dbReference type="Proteomes" id="UP000824229"/>
    </source>
</evidence>
<feature type="transmembrane region" description="Helical" evidence="2">
    <location>
        <begin position="20"/>
        <end position="41"/>
    </location>
</feature>
<dbReference type="Proteomes" id="UP000824229">
    <property type="component" value="Unassembled WGS sequence"/>
</dbReference>
<dbReference type="AlphaFoldDB" id="A0A9E2KCG7"/>
<protein>
    <submittedName>
        <fullName evidence="3">Uncharacterized protein</fullName>
    </submittedName>
</protein>
<evidence type="ECO:0000256" key="2">
    <source>
        <dbReference type="SAM" id="Phobius"/>
    </source>
</evidence>
<evidence type="ECO:0000313" key="3">
    <source>
        <dbReference type="EMBL" id="MBU3804187.1"/>
    </source>
</evidence>
<sequence length="105" mass="11913">MGRSTFSTRRRRKNYLFEGLVVLTIGTFITTTVLVGVFIYINGSIHKNEAAITTLSDELTILQEQAEAIKKQETEYKNQLDAIQGELSKYEPVVIPDSMKETQNK</sequence>
<organism evidence="3 4">
    <name type="scientific">Candidatus Cellulosilyticum pullistercoris</name>
    <dbReference type="NCBI Taxonomy" id="2838521"/>
    <lineage>
        <taxon>Bacteria</taxon>
        <taxon>Bacillati</taxon>
        <taxon>Bacillota</taxon>
        <taxon>Clostridia</taxon>
        <taxon>Lachnospirales</taxon>
        <taxon>Cellulosilyticaceae</taxon>
        <taxon>Cellulosilyticum</taxon>
    </lineage>
</organism>